<dbReference type="InterPro" id="IPR036291">
    <property type="entry name" value="NAD(P)-bd_dom_sf"/>
</dbReference>
<evidence type="ECO:0000256" key="2">
    <source>
        <dbReference type="ARBA" id="ARBA00023002"/>
    </source>
</evidence>
<keyword evidence="5" id="KW-1185">Reference proteome</keyword>
<dbReference type="EMBL" id="AP018174">
    <property type="protein sequence ID" value="BAY15615.1"/>
    <property type="molecule type" value="Genomic_DNA"/>
</dbReference>
<evidence type="ECO:0000256" key="1">
    <source>
        <dbReference type="ARBA" id="ARBA00006484"/>
    </source>
</evidence>
<evidence type="ECO:0000313" key="4">
    <source>
        <dbReference type="EMBL" id="BAY15615.1"/>
    </source>
</evidence>
<dbReference type="Proteomes" id="UP000218287">
    <property type="component" value="Chromosome"/>
</dbReference>
<dbReference type="SMART" id="SM00822">
    <property type="entry name" value="PKS_KR"/>
    <property type="match status" value="1"/>
</dbReference>
<dbReference type="AlphaFoldDB" id="A0A1Z4GDL3"/>
<name>A0A1Z4GDL3_9CYAN</name>
<gene>
    <name evidence="4" type="ORF">NIES21_14320</name>
</gene>
<comment type="similarity">
    <text evidence="1">Belongs to the short-chain dehydrogenases/reductases (SDR) family.</text>
</comment>
<proteinExistence type="inferred from homology"/>
<protein>
    <submittedName>
        <fullName evidence="4">Short-chain dehydrogenase/reductase SDR</fullName>
    </submittedName>
</protein>
<dbReference type="PANTHER" id="PTHR42760">
    <property type="entry name" value="SHORT-CHAIN DEHYDROGENASES/REDUCTASES FAMILY MEMBER"/>
    <property type="match status" value="1"/>
</dbReference>
<dbReference type="PANTHER" id="PTHR42760:SF50">
    <property type="entry name" value="SHORT-CHAIN DEHYDROGENASE-RELATED"/>
    <property type="match status" value="1"/>
</dbReference>
<dbReference type="InterPro" id="IPR057326">
    <property type="entry name" value="KR_dom"/>
</dbReference>
<dbReference type="SUPFAM" id="SSF51735">
    <property type="entry name" value="NAD(P)-binding Rossmann-fold domains"/>
    <property type="match status" value="1"/>
</dbReference>
<feature type="domain" description="Ketoreductase" evidence="3">
    <location>
        <begin position="8"/>
        <end position="187"/>
    </location>
</feature>
<keyword evidence="2" id="KW-0560">Oxidoreductase</keyword>
<dbReference type="PRINTS" id="PR00081">
    <property type="entry name" value="GDHRDH"/>
</dbReference>
<evidence type="ECO:0000259" key="3">
    <source>
        <dbReference type="SMART" id="SM00822"/>
    </source>
</evidence>
<dbReference type="FunFam" id="3.40.50.720:FF:000084">
    <property type="entry name" value="Short-chain dehydrogenase reductase"/>
    <property type="match status" value="1"/>
</dbReference>
<dbReference type="PRINTS" id="PR00080">
    <property type="entry name" value="SDRFAMILY"/>
</dbReference>
<reference evidence="4 5" key="1">
    <citation type="submission" date="2017-06" db="EMBL/GenBank/DDBJ databases">
        <title>Genome sequencing of cyanobaciteial culture collection at National Institute for Environmental Studies (NIES).</title>
        <authorList>
            <person name="Hirose Y."/>
            <person name="Shimura Y."/>
            <person name="Fujisawa T."/>
            <person name="Nakamura Y."/>
            <person name="Kawachi M."/>
        </authorList>
    </citation>
    <scope>NUCLEOTIDE SEQUENCE [LARGE SCALE GENOMIC DNA]</scope>
    <source>
        <strain evidence="4 5">NIES-21</strain>
    </source>
</reference>
<dbReference type="Pfam" id="PF13561">
    <property type="entry name" value="adh_short_C2"/>
    <property type="match status" value="1"/>
</dbReference>
<evidence type="ECO:0000313" key="5">
    <source>
        <dbReference type="Proteomes" id="UP000218287"/>
    </source>
</evidence>
<dbReference type="GO" id="GO:0016616">
    <property type="term" value="F:oxidoreductase activity, acting on the CH-OH group of donors, NAD or NADP as acceptor"/>
    <property type="evidence" value="ECO:0007669"/>
    <property type="project" value="TreeGrafter"/>
</dbReference>
<dbReference type="OrthoDB" id="9785520at2"/>
<dbReference type="InterPro" id="IPR002347">
    <property type="entry name" value="SDR_fam"/>
</dbReference>
<dbReference type="Gene3D" id="3.40.50.720">
    <property type="entry name" value="NAD(P)-binding Rossmann-like Domain"/>
    <property type="match status" value="1"/>
</dbReference>
<accession>A0A1Z4GDL3</accession>
<organism evidence="4 5">
    <name type="scientific">Anabaenopsis circularis NIES-21</name>
    <dbReference type="NCBI Taxonomy" id="1085406"/>
    <lineage>
        <taxon>Bacteria</taxon>
        <taxon>Bacillati</taxon>
        <taxon>Cyanobacteriota</taxon>
        <taxon>Cyanophyceae</taxon>
        <taxon>Nostocales</taxon>
        <taxon>Nodulariaceae</taxon>
        <taxon>Anabaenopsis</taxon>
    </lineage>
</organism>
<sequence>MNQPLIDKVALVTGGSRGIGAAIAKRLAQEGAVVAFTYTSSSQKAEDLAQAIQATGGQALAIRADSADVEAVKNAIAQTVKTFGRLDILVNNAGVAALAPIDQFSLDEFDRLIAVNIKGVFVATQEALRHMGKGGRIIMIGSINSDVVPFVGGSVYALTKGAIASFTRGLARDLGERGITVNNIQPGPIDTDMNPADGAFAEQLKKAIAIGRYGQADEIADMVAYLASPGAAFVTGASLKIDGGITA</sequence>